<comment type="caution">
    <text evidence="1">The sequence shown here is derived from an EMBL/GenBank/DDBJ whole genome shotgun (WGS) entry which is preliminary data.</text>
</comment>
<evidence type="ECO:0000313" key="2">
    <source>
        <dbReference type="Proteomes" id="UP001163321"/>
    </source>
</evidence>
<gene>
    <name evidence="1" type="ORF">PsorP6_003054</name>
</gene>
<evidence type="ECO:0000313" key="1">
    <source>
        <dbReference type="EMBL" id="KAI9906550.1"/>
    </source>
</evidence>
<dbReference type="Proteomes" id="UP001163321">
    <property type="component" value="Chromosome 8"/>
</dbReference>
<keyword evidence="2" id="KW-1185">Reference proteome</keyword>
<proteinExistence type="predicted"/>
<protein>
    <submittedName>
        <fullName evidence="1">Uncharacterized protein</fullName>
    </submittedName>
</protein>
<accession>A0ACC0VJ74</accession>
<reference evidence="1 2" key="1">
    <citation type="journal article" date="2022" name="bioRxiv">
        <title>The genome of the oomycete Peronosclerospora sorghi, a cosmopolitan pathogen of maize and sorghum, is inflated with dispersed pseudogenes.</title>
        <authorList>
            <person name="Fletcher K."/>
            <person name="Martin F."/>
            <person name="Isakeit T."/>
            <person name="Cavanaugh K."/>
            <person name="Magill C."/>
            <person name="Michelmore R."/>
        </authorList>
    </citation>
    <scope>NUCLEOTIDE SEQUENCE [LARGE SCALE GENOMIC DNA]</scope>
    <source>
        <strain evidence="1">P6</strain>
    </source>
</reference>
<dbReference type="EMBL" id="CM047587">
    <property type="protein sequence ID" value="KAI9906550.1"/>
    <property type="molecule type" value="Genomic_DNA"/>
</dbReference>
<name>A0ACC0VJ74_9STRA</name>
<sequence>MVSRAMWFCESCVDSGRGDSRAKIVTPLDCEMCPLRGGALKRTLSGKWLHVQCFFGYRYLKWGQHRRSRGRLSDDLDSTKKKQKKFNPDMRAIYARSLFESQSTPFLQRRRERQFSALTLNGIVCSCLEAMDDDKFSSRCDESQTADDPLLVTKSASIATGNETDEAEALPRFRLLGAKIVFEPAQVGPRASEEQEEGNGAKTEDDELSTPSFNILGAVSAFSGAASTSAKESKYTRKEL</sequence>
<organism evidence="1 2">
    <name type="scientific">Peronosclerospora sorghi</name>
    <dbReference type="NCBI Taxonomy" id="230839"/>
    <lineage>
        <taxon>Eukaryota</taxon>
        <taxon>Sar</taxon>
        <taxon>Stramenopiles</taxon>
        <taxon>Oomycota</taxon>
        <taxon>Peronosporomycetes</taxon>
        <taxon>Peronosporales</taxon>
        <taxon>Peronosporaceae</taxon>
        <taxon>Peronosclerospora</taxon>
    </lineage>
</organism>